<name>A0A0B1SUU5_OESDE</name>
<accession>A0A0B1SUU5</accession>
<dbReference type="OrthoDB" id="5838873at2759"/>
<dbReference type="InterPro" id="IPR011990">
    <property type="entry name" value="TPR-like_helical_dom_sf"/>
</dbReference>
<dbReference type="SUPFAM" id="SSF48452">
    <property type="entry name" value="TPR-like"/>
    <property type="match status" value="1"/>
</dbReference>
<dbReference type="Proteomes" id="UP000053660">
    <property type="component" value="Unassembled WGS sequence"/>
</dbReference>
<keyword evidence="2" id="KW-1185">Reference proteome</keyword>
<organism evidence="1 2">
    <name type="scientific">Oesophagostomum dentatum</name>
    <name type="common">Nodular worm</name>
    <dbReference type="NCBI Taxonomy" id="61180"/>
    <lineage>
        <taxon>Eukaryota</taxon>
        <taxon>Metazoa</taxon>
        <taxon>Ecdysozoa</taxon>
        <taxon>Nematoda</taxon>
        <taxon>Chromadorea</taxon>
        <taxon>Rhabditida</taxon>
        <taxon>Rhabditina</taxon>
        <taxon>Rhabditomorpha</taxon>
        <taxon>Strongyloidea</taxon>
        <taxon>Strongylidae</taxon>
        <taxon>Oesophagostomum</taxon>
    </lineage>
</organism>
<dbReference type="GO" id="GO:0005876">
    <property type="term" value="C:spindle microtubule"/>
    <property type="evidence" value="ECO:0007669"/>
    <property type="project" value="TreeGrafter"/>
</dbReference>
<sequence length="238" mass="26769">MEDLFEEVDELLEEGQSLEAYQLLESGSSNKMSEKDKVGWLYRSAMACYTKACTEDVNKSRLEWLRKAHDHALEAHKLNGSNVDVLSVLCSATGKLAEDSNIYDKIKLGFEFLNYLNEAIALQADSYEFLHMRGRLAYQVSTLGTTERTIARAIGCLPQTSLQQALEDLLAADNASPEEIENVFFIGKTYDAMGDYKNAEIYLNKVLTIESDPDCLVEQEYIEEAKEILNGSNYSKDS</sequence>
<dbReference type="EMBL" id="KN558035">
    <property type="protein sequence ID" value="KHJ87312.1"/>
    <property type="molecule type" value="Genomic_DNA"/>
</dbReference>
<dbReference type="Pfam" id="PF21033">
    <property type="entry name" value="RMD1-3"/>
    <property type="match status" value="1"/>
</dbReference>
<dbReference type="PANTHER" id="PTHR16056">
    <property type="entry name" value="REGULATOR OF MICROTUBULE DYNAMICS PROTEIN"/>
    <property type="match status" value="1"/>
</dbReference>
<dbReference type="Gene3D" id="1.25.40.10">
    <property type="entry name" value="Tetratricopeptide repeat domain"/>
    <property type="match status" value="1"/>
</dbReference>
<dbReference type="AlphaFoldDB" id="A0A0B1SUU5"/>
<dbReference type="GO" id="GO:0008017">
    <property type="term" value="F:microtubule binding"/>
    <property type="evidence" value="ECO:0007669"/>
    <property type="project" value="TreeGrafter"/>
</dbReference>
<evidence type="ECO:0000313" key="2">
    <source>
        <dbReference type="Proteomes" id="UP000053660"/>
    </source>
</evidence>
<dbReference type="GO" id="GO:0097431">
    <property type="term" value="C:mitotic spindle pole"/>
    <property type="evidence" value="ECO:0007669"/>
    <property type="project" value="TreeGrafter"/>
</dbReference>
<protein>
    <recommendedName>
        <fullName evidence="3">Tetratricopeptide repeat protein</fullName>
    </recommendedName>
</protein>
<evidence type="ECO:0000313" key="1">
    <source>
        <dbReference type="EMBL" id="KHJ87312.1"/>
    </source>
</evidence>
<dbReference type="InterPro" id="IPR049039">
    <property type="entry name" value="RMD1-3_a_helical_rpt"/>
</dbReference>
<evidence type="ECO:0008006" key="3">
    <source>
        <dbReference type="Google" id="ProtNLM"/>
    </source>
</evidence>
<gene>
    <name evidence="1" type="ORF">OESDEN_12915</name>
</gene>
<proteinExistence type="predicted"/>
<dbReference type="GO" id="GO:0005739">
    <property type="term" value="C:mitochondrion"/>
    <property type="evidence" value="ECO:0007669"/>
    <property type="project" value="TreeGrafter"/>
</dbReference>
<dbReference type="PANTHER" id="PTHR16056:SF36">
    <property type="entry name" value="TETRATRICOPEPTIDE REPEAT PROTEIN"/>
    <property type="match status" value="1"/>
</dbReference>
<reference evidence="1 2" key="1">
    <citation type="submission" date="2014-03" db="EMBL/GenBank/DDBJ databases">
        <title>Draft genome of the hookworm Oesophagostomum dentatum.</title>
        <authorList>
            <person name="Mitreva M."/>
        </authorList>
    </citation>
    <scope>NUCLEOTIDE SEQUENCE [LARGE SCALE GENOMIC DNA]</scope>
    <source>
        <strain evidence="1 2">OD-Hann</strain>
    </source>
</reference>